<evidence type="ECO:0000256" key="1">
    <source>
        <dbReference type="SAM" id="Phobius"/>
    </source>
</evidence>
<gene>
    <name evidence="2" type="ORF">KDI_38880</name>
</gene>
<sequence>MKKRFSLLHLFVIAPVAWGGLFYFTYYVRPSSTLPLLTFFVLLALALLTIFVPSAYLLGQRLLFTRRYQATGQQAFRQGSLLTLIIILNLILRALHSWSVLTALIILIAAIIAEIISLARKA</sequence>
<keyword evidence="3" id="KW-1185">Reference proteome</keyword>
<dbReference type="EMBL" id="BIXY01000067">
    <property type="protein sequence ID" value="GCF10324.1"/>
    <property type="molecule type" value="Genomic_DNA"/>
</dbReference>
<feature type="transmembrane region" description="Helical" evidence="1">
    <location>
        <begin position="79"/>
        <end position="95"/>
    </location>
</feature>
<organism evidence="2 3">
    <name type="scientific">Dictyobacter arantiisoli</name>
    <dbReference type="NCBI Taxonomy" id="2014874"/>
    <lineage>
        <taxon>Bacteria</taxon>
        <taxon>Bacillati</taxon>
        <taxon>Chloroflexota</taxon>
        <taxon>Ktedonobacteria</taxon>
        <taxon>Ktedonobacterales</taxon>
        <taxon>Dictyobacteraceae</taxon>
        <taxon>Dictyobacter</taxon>
    </lineage>
</organism>
<dbReference type="AlphaFoldDB" id="A0A5A5TH84"/>
<proteinExistence type="predicted"/>
<keyword evidence="1" id="KW-0472">Membrane</keyword>
<accession>A0A5A5TH84</accession>
<keyword evidence="1" id="KW-1133">Transmembrane helix</keyword>
<comment type="caution">
    <text evidence="2">The sequence shown here is derived from an EMBL/GenBank/DDBJ whole genome shotgun (WGS) entry which is preliminary data.</text>
</comment>
<protein>
    <recommendedName>
        <fullName evidence="4">Integral membrane protein</fullName>
    </recommendedName>
</protein>
<dbReference type="RefSeq" id="WP_149403214.1">
    <property type="nucleotide sequence ID" value="NZ_BIXY01000067.1"/>
</dbReference>
<name>A0A5A5TH84_9CHLR</name>
<feature type="transmembrane region" description="Helical" evidence="1">
    <location>
        <begin position="101"/>
        <end position="119"/>
    </location>
</feature>
<evidence type="ECO:0008006" key="4">
    <source>
        <dbReference type="Google" id="ProtNLM"/>
    </source>
</evidence>
<dbReference type="OrthoDB" id="166385at2"/>
<feature type="transmembrane region" description="Helical" evidence="1">
    <location>
        <begin position="7"/>
        <end position="28"/>
    </location>
</feature>
<reference evidence="2 3" key="1">
    <citation type="submission" date="2019-01" db="EMBL/GenBank/DDBJ databases">
        <title>Draft genome sequence of Dictyobacter sp. Uno17.</title>
        <authorList>
            <person name="Wang C.M."/>
            <person name="Zheng Y."/>
            <person name="Sakai Y."/>
            <person name="Abe K."/>
            <person name="Yokota A."/>
            <person name="Yabe S."/>
        </authorList>
    </citation>
    <scope>NUCLEOTIDE SEQUENCE [LARGE SCALE GENOMIC DNA]</scope>
    <source>
        <strain evidence="2 3">Uno17</strain>
    </source>
</reference>
<feature type="transmembrane region" description="Helical" evidence="1">
    <location>
        <begin position="34"/>
        <end position="58"/>
    </location>
</feature>
<dbReference type="Proteomes" id="UP000322530">
    <property type="component" value="Unassembled WGS sequence"/>
</dbReference>
<evidence type="ECO:0000313" key="2">
    <source>
        <dbReference type="EMBL" id="GCF10324.1"/>
    </source>
</evidence>
<keyword evidence="1" id="KW-0812">Transmembrane</keyword>
<evidence type="ECO:0000313" key="3">
    <source>
        <dbReference type="Proteomes" id="UP000322530"/>
    </source>
</evidence>